<organism evidence="2">
    <name type="scientific">marine metagenome</name>
    <dbReference type="NCBI Taxonomy" id="408172"/>
    <lineage>
        <taxon>unclassified sequences</taxon>
        <taxon>metagenomes</taxon>
        <taxon>ecological metagenomes</taxon>
    </lineage>
</organism>
<proteinExistence type="predicted"/>
<evidence type="ECO:0000256" key="1">
    <source>
        <dbReference type="SAM" id="Phobius"/>
    </source>
</evidence>
<dbReference type="AlphaFoldDB" id="A0A382YL90"/>
<protein>
    <recommendedName>
        <fullName evidence="3">Fatty acid hydroxylase domain-containing protein</fullName>
    </recommendedName>
</protein>
<keyword evidence="1" id="KW-1133">Transmembrane helix</keyword>
<feature type="transmembrane region" description="Helical" evidence="1">
    <location>
        <begin position="133"/>
        <end position="155"/>
    </location>
</feature>
<evidence type="ECO:0000313" key="2">
    <source>
        <dbReference type="EMBL" id="SVD84023.1"/>
    </source>
</evidence>
<sequence>MKDLSRRIMATKGPSPLRIVLVVLGVLVCISPLVLLANLIANQPTPFAIVFSLFAGVISTFLVASIVEWFVHRYAMHKSKRLPLFRIATELHHNAHHWVHCPPTRYVNPEQINRPSVFAAGKNELCQTTLTRVLTTASHAAFYTFLTIPILLLAWVVTVNIWFTVSMVSMAAVFIYLFIRLHDAIHHPGLSWLERFNWFWFLDHHHYIHHIDNDANTNFLLPLGDLLMGTLRLELTAEEQAKWPSYAEARTL</sequence>
<feature type="transmembrane region" description="Helical" evidence="1">
    <location>
        <begin position="47"/>
        <end position="71"/>
    </location>
</feature>
<keyword evidence="1" id="KW-0812">Transmembrane</keyword>
<feature type="transmembrane region" description="Helical" evidence="1">
    <location>
        <begin position="161"/>
        <end position="179"/>
    </location>
</feature>
<evidence type="ECO:0008006" key="3">
    <source>
        <dbReference type="Google" id="ProtNLM"/>
    </source>
</evidence>
<reference evidence="2" key="1">
    <citation type="submission" date="2018-05" db="EMBL/GenBank/DDBJ databases">
        <authorList>
            <person name="Lanie J.A."/>
            <person name="Ng W.-L."/>
            <person name="Kazmierczak K.M."/>
            <person name="Andrzejewski T.M."/>
            <person name="Davidsen T.M."/>
            <person name="Wayne K.J."/>
            <person name="Tettelin H."/>
            <person name="Glass J.I."/>
            <person name="Rusch D."/>
            <person name="Podicherti R."/>
            <person name="Tsui H.-C.T."/>
            <person name="Winkler M.E."/>
        </authorList>
    </citation>
    <scope>NUCLEOTIDE SEQUENCE</scope>
</reference>
<dbReference type="EMBL" id="UINC01176750">
    <property type="protein sequence ID" value="SVD84023.1"/>
    <property type="molecule type" value="Genomic_DNA"/>
</dbReference>
<keyword evidence="1" id="KW-0472">Membrane</keyword>
<name>A0A382YL90_9ZZZZ</name>
<gene>
    <name evidence="2" type="ORF">METZ01_LOCUS436877</name>
</gene>
<feature type="transmembrane region" description="Helical" evidence="1">
    <location>
        <begin position="20"/>
        <end position="41"/>
    </location>
</feature>
<accession>A0A382YL90</accession>